<dbReference type="Gene3D" id="2.30.30.380">
    <property type="entry name" value="Zn-finger domain of Sec23/24"/>
    <property type="match status" value="1"/>
</dbReference>
<evidence type="ECO:0000256" key="4">
    <source>
        <dbReference type="ARBA" id="ARBA00022982"/>
    </source>
</evidence>
<evidence type="ECO:0000256" key="1">
    <source>
        <dbReference type="ARBA" id="ARBA00008987"/>
    </source>
</evidence>
<dbReference type="InterPro" id="IPR005746">
    <property type="entry name" value="Thioredoxin"/>
</dbReference>
<keyword evidence="4" id="KW-0249">Electron transport</keyword>
<feature type="domain" description="Thioredoxin" evidence="8">
    <location>
        <begin position="5"/>
        <end position="145"/>
    </location>
</feature>
<dbReference type="InterPro" id="IPR013766">
    <property type="entry name" value="Thioredoxin_domain"/>
</dbReference>
<evidence type="ECO:0000256" key="7">
    <source>
        <dbReference type="NCBIfam" id="TIGR01068"/>
    </source>
</evidence>
<dbReference type="STRING" id="305900.GV64_06950"/>
<keyword evidence="3" id="KW-0479">Metal-binding</keyword>
<dbReference type="GO" id="GO:0015035">
    <property type="term" value="F:protein-disulfide reductase activity"/>
    <property type="evidence" value="ECO:0007669"/>
    <property type="project" value="UniProtKB-UniRule"/>
</dbReference>
<proteinExistence type="inferred from homology"/>
<dbReference type="InterPro" id="IPR049299">
    <property type="entry name" value="Thio2_N"/>
</dbReference>
<dbReference type="Pfam" id="PF00085">
    <property type="entry name" value="Thioredoxin"/>
    <property type="match status" value="1"/>
</dbReference>
<dbReference type="EMBL" id="JOJP01000001">
    <property type="protein sequence ID" value="KEI70509.1"/>
    <property type="molecule type" value="Genomic_DNA"/>
</dbReference>
<protein>
    <recommendedName>
        <fullName evidence="7">Thioredoxin</fullName>
    </recommendedName>
</protein>
<dbReference type="NCBIfam" id="TIGR01068">
    <property type="entry name" value="thioredoxin"/>
    <property type="match status" value="1"/>
</dbReference>
<dbReference type="eggNOG" id="COG3118">
    <property type="taxonomic scope" value="Bacteria"/>
</dbReference>
<evidence type="ECO:0000256" key="6">
    <source>
        <dbReference type="ARBA" id="ARBA00023284"/>
    </source>
</evidence>
<reference evidence="9 10" key="1">
    <citation type="submission" date="2014-06" db="EMBL/GenBank/DDBJ databases">
        <title>Whole Genome Sequences of Three Symbiotic Endozoicomonas Bacteria.</title>
        <authorList>
            <person name="Neave M.J."/>
            <person name="Apprill A."/>
            <person name="Voolstra C.R."/>
        </authorList>
    </citation>
    <scope>NUCLEOTIDE SEQUENCE [LARGE SCALE GENOMIC DNA]</scope>
    <source>
        <strain evidence="9 10">DSM 22380</strain>
    </source>
</reference>
<dbReference type="Gene3D" id="3.40.30.10">
    <property type="entry name" value="Glutaredoxin"/>
    <property type="match status" value="1"/>
</dbReference>
<name>A0A081K8N3_9GAMM</name>
<dbReference type="GO" id="GO:0005829">
    <property type="term" value="C:cytosol"/>
    <property type="evidence" value="ECO:0007669"/>
    <property type="project" value="TreeGrafter"/>
</dbReference>
<dbReference type="PANTHER" id="PTHR45663:SF11">
    <property type="entry name" value="GEO12009P1"/>
    <property type="match status" value="1"/>
</dbReference>
<dbReference type="CDD" id="cd02947">
    <property type="entry name" value="TRX_family"/>
    <property type="match status" value="1"/>
</dbReference>
<dbReference type="AlphaFoldDB" id="A0A081K8N3"/>
<dbReference type="NCBIfam" id="NF008229">
    <property type="entry name" value="PRK10996.1"/>
    <property type="match status" value="1"/>
</dbReference>
<comment type="similarity">
    <text evidence="1">Belongs to the thioredoxin family.</text>
</comment>
<dbReference type="InterPro" id="IPR036249">
    <property type="entry name" value="Thioredoxin-like_sf"/>
</dbReference>
<accession>A0A081K8N3</accession>
<keyword evidence="6" id="KW-0676">Redox-active center</keyword>
<dbReference type="SUPFAM" id="SSF52833">
    <property type="entry name" value="Thioredoxin-like"/>
    <property type="match status" value="1"/>
</dbReference>
<keyword evidence="5" id="KW-1015">Disulfide bond</keyword>
<keyword evidence="2" id="KW-0813">Transport</keyword>
<dbReference type="PANTHER" id="PTHR45663">
    <property type="entry name" value="GEO12009P1"/>
    <property type="match status" value="1"/>
</dbReference>
<dbReference type="Pfam" id="PF21352">
    <property type="entry name" value="Zn_ribbon_Thio2"/>
    <property type="match status" value="1"/>
</dbReference>
<dbReference type="GO" id="GO:0046872">
    <property type="term" value="F:metal ion binding"/>
    <property type="evidence" value="ECO:0007669"/>
    <property type="project" value="UniProtKB-KW"/>
</dbReference>
<evidence type="ECO:0000313" key="10">
    <source>
        <dbReference type="Proteomes" id="UP000027997"/>
    </source>
</evidence>
<evidence type="ECO:0000259" key="8">
    <source>
        <dbReference type="PROSITE" id="PS51352"/>
    </source>
</evidence>
<comment type="caution">
    <text evidence="9">The sequence shown here is derived from an EMBL/GenBank/DDBJ whole genome shotgun (WGS) entry which is preliminary data.</text>
</comment>
<gene>
    <name evidence="9" type="ORF">GV64_06950</name>
</gene>
<evidence type="ECO:0000256" key="3">
    <source>
        <dbReference type="ARBA" id="ARBA00022723"/>
    </source>
</evidence>
<dbReference type="PROSITE" id="PS00194">
    <property type="entry name" value="THIOREDOXIN_1"/>
    <property type="match status" value="1"/>
</dbReference>
<sequence length="145" mass="16278">MSKVLQIACPKCNTTNRVPQDKLNDGPICGKCRQPLFSGQPTELNAGTFQRFINQTDIPVIVDFWAPWCGPCKTMAPAFNTLANELEPAVRLAKLDTQQHPLPAQQFNIRSIPTLICFQNGREADRVSGALPESQLRQWIKQFIQ</sequence>
<dbReference type="RefSeq" id="WP_020580911.1">
    <property type="nucleotide sequence ID" value="NZ_JOJP01000001.1"/>
</dbReference>
<evidence type="ECO:0000313" key="9">
    <source>
        <dbReference type="EMBL" id="KEI70509.1"/>
    </source>
</evidence>
<dbReference type="FunFam" id="3.40.30.10:FF:000001">
    <property type="entry name" value="Thioredoxin"/>
    <property type="match status" value="1"/>
</dbReference>
<evidence type="ECO:0000256" key="5">
    <source>
        <dbReference type="ARBA" id="ARBA00023157"/>
    </source>
</evidence>
<dbReference type="Proteomes" id="UP000027997">
    <property type="component" value="Unassembled WGS sequence"/>
</dbReference>
<dbReference type="PRINTS" id="PR00421">
    <property type="entry name" value="THIOREDOXIN"/>
</dbReference>
<organism evidence="9 10">
    <name type="scientific">Endozoicomonas elysicola</name>
    <dbReference type="NCBI Taxonomy" id="305900"/>
    <lineage>
        <taxon>Bacteria</taxon>
        <taxon>Pseudomonadati</taxon>
        <taxon>Pseudomonadota</taxon>
        <taxon>Gammaproteobacteria</taxon>
        <taxon>Oceanospirillales</taxon>
        <taxon>Endozoicomonadaceae</taxon>
        <taxon>Endozoicomonas</taxon>
    </lineage>
</organism>
<dbReference type="GO" id="GO:0045454">
    <property type="term" value="P:cell redox homeostasis"/>
    <property type="evidence" value="ECO:0007669"/>
    <property type="project" value="TreeGrafter"/>
</dbReference>
<dbReference type="InterPro" id="IPR017937">
    <property type="entry name" value="Thioredoxin_CS"/>
</dbReference>
<keyword evidence="10" id="KW-1185">Reference proteome</keyword>
<dbReference type="PROSITE" id="PS51352">
    <property type="entry name" value="THIOREDOXIN_2"/>
    <property type="match status" value="1"/>
</dbReference>
<evidence type="ECO:0000256" key="2">
    <source>
        <dbReference type="ARBA" id="ARBA00022448"/>
    </source>
</evidence>